<evidence type="ECO:0000313" key="2">
    <source>
        <dbReference type="Proteomes" id="UP000518206"/>
    </source>
</evidence>
<sequence>MNPADHVAVASKAAEALTAYVGTRNPVPLPELVHTIAVTADTSPAVAKQAIFRAIDLGQAQFTVNFAVQFNHTS</sequence>
<organism evidence="1 2">
    <name type="scientific">Cellulomonas cellasea</name>
    <dbReference type="NCBI Taxonomy" id="43670"/>
    <lineage>
        <taxon>Bacteria</taxon>
        <taxon>Bacillati</taxon>
        <taxon>Actinomycetota</taxon>
        <taxon>Actinomycetes</taxon>
        <taxon>Micrococcales</taxon>
        <taxon>Cellulomonadaceae</taxon>
        <taxon>Cellulomonas</taxon>
    </lineage>
</organism>
<reference evidence="1 2" key="1">
    <citation type="submission" date="2020-08" db="EMBL/GenBank/DDBJ databases">
        <title>The Agave Microbiome: Exploring the role of microbial communities in plant adaptations to desert environments.</title>
        <authorList>
            <person name="Partida-Martinez L.P."/>
        </authorList>
    </citation>
    <scope>NUCLEOTIDE SEQUENCE [LARGE SCALE GENOMIC DNA]</scope>
    <source>
        <strain evidence="1 2">RAS26</strain>
    </source>
</reference>
<name>A0A7W4UHS0_9CELL</name>
<dbReference type="Proteomes" id="UP000518206">
    <property type="component" value="Unassembled WGS sequence"/>
</dbReference>
<evidence type="ECO:0000313" key="1">
    <source>
        <dbReference type="EMBL" id="MBB2924402.1"/>
    </source>
</evidence>
<reference evidence="1 2" key="2">
    <citation type="submission" date="2020-08" db="EMBL/GenBank/DDBJ databases">
        <authorList>
            <person name="Partida-Martinez L."/>
            <person name="Huntemann M."/>
            <person name="Clum A."/>
            <person name="Wang J."/>
            <person name="Palaniappan K."/>
            <person name="Ritter S."/>
            <person name="Chen I.-M."/>
            <person name="Stamatis D."/>
            <person name="Reddy T."/>
            <person name="O'Malley R."/>
            <person name="Daum C."/>
            <person name="Shapiro N."/>
            <person name="Ivanova N."/>
            <person name="Kyrpides N."/>
            <person name="Woyke T."/>
        </authorList>
    </citation>
    <scope>NUCLEOTIDE SEQUENCE [LARGE SCALE GENOMIC DNA]</scope>
    <source>
        <strain evidence="1 2">RAS26</strain>
    </source>
</reference>
<gene>
    <name evidence="1" type="ORF">FHR80_003335</name>
</gene>
<protein>
    <submittedName>
        <fullName evidence="1">Uncharacterized protein</fullName>
    </submittedName>
</protein>
<dbReference type="EMBL" id="JACHVX010000005">
    <property type="protein sequence ID" value="MBB2924402.1"/>
    <property type="molecule type" value="Genomic_DNA"/>
</dbReference>
<accession>A0A7W4UHS0</accession>
<dbReference type="AlphaFoldDB" id="A0A7W4UHS0"/>
<proteinExistence type="predicted"/>
<comment type="caution">
    <text evidence="1">The sequence shown here is derived from an EMBL/GenBank/DDBJ whole genome shotgun (WGS) entry which is preliminary data.</text>
</comment>
<dbReference type="RefSeq" id="WP_183297208.1">
    <property type="nucleotide sequence ID" value="NZ_JACHVX010000005.1"/>
</dbReference>